<keyword evidence="2" id="KW-0808">Transferase</keyword>
<dbReference type="EMBL" id="JAGQHR010000306">
    <property type="protein sequence ID" value="MCA9728133.1"/>
    <property type="molecule type" value="Genomic_DNA"/>
</dbReference>
<dbReference type="InterPro" id="IPR000192">
    <property type="entry name" value="Aminotrans_V_dom"/>
</dbReference>
<name>A0A956LZM7_UNCEI</name>
<keyword evidence="2" id="KW-0032">Aminotransferase</keyword>
<evidence type="ECO:0000313" key="3">
    <source>
        <dbReference type="Proteomes" id="UP000697710"/>
    </source>
</evidence>
<accession>A0A956LZM7</accession>
<protein>
    <submittedName>
        <fullName evidence="2">Aminotransferase class V-fold PLP-dependent enzyme</fullName>
    </submittedName>
</protein>
<dbReference type="Gene3D" id="3.90.1150.10">
    <property type="entry name" value="Aspartate Aminotransferase, domain 1"/>
    <property type="match status" value="1"/>
</dbReference>
<dbReference type="InterPro" id="IPR015422">
    <property type="entry name" value="PyrdxlP-dep_Trfase_small"/>
</dbReference>
<evidence type="ECO:0000313" key="2">
    <source>
        <dbReference type="EMBL" id="MCA9728133.1"/>
    </source>
</evidence>
<dbReference type="Pfam" id="PF00266">
    <property type="entry name" value="Aminotran_5"/>
    <property type="match status" value="1"/>
</dbReference>
<dbReference type="SUPFAM" id="SSF53383">
    <property type="entry name" value="PLP-dependent transferases"/>
    <property type="match status" value="1"/>
</dbReference>
<comment type="caution">
    <text evidence="2">The sequence shown here is derived from an EMBL/GenBank/DDBJ whole genome shotgun (WGS) entry which is preliminary data.</text>
</comment>
<organism evidence="2 3">
    <name type="scientific">Eiseniibacteriota bacterium</name>
    <dbReference type="NCBI Taxonomy" id="2212470"/>
    <lineage>
        <taxon>Bacteria</taxon>
        <taxon>Candidatus Eiseniibacteriota</taxon>
    </lineage>
</organism>
<reference evidence="2" key="2">
    <citation type="journal article" date="2021" name="Microbiome">
        <title>Successional dynamics and alternative stable states in a saline activated sludge microbial community over 9 years.</title>
        <authorList>
            <person name="Wang Y."/>
            <person name="Ye J."/>
            <person name="Ju F."/>
            <person name="Liu L."/>
            <person name="Boyd J.A."/>
            <person name="Deng Y."/>
            <person name="Parks D.H."/>
            <person name="Jiang X."/>
            <person name="Yin X."/>
            <person name="Woodcroft B.J."/>
            <person name="Tyson G.W."/>
            <person name="Hugenholtz P."/>
            <person name="Polz M.F."/>
            <person name="Zhang T."/>
        </authorList>
    </citation>
    <scope>NUCLEOTIDE SEQUENCE</scope>
    <source>
        <strain evidence="2">HKST-UBA01</strain>
    </source>
</reference>
<dbReference type="AlphaFoldDB" id="A0A956LZM7"/>
<evidence type="ECO:0000259" key="1">
    <source>
        <dbReference type="Pfam" id="PF00266"/>
    </source>
</evidence>
<dbReference type="Proteomes" id="UP000697710">
    <property type="component" value="Unassembled WGS sequence"/>
</dbReference>
<dbReference type="InterPro" id="IPR015424">
    <property type="entry name" value="PyrdxlP-dep_Trfase"/>
</dbReference>
<feature type="domain" description="Aminotransferase class V" evidence="1">
    <location>
        <begin position="64"/>
        <end position="317"/>
    </location>
</feature>
<reference evidence="2" key="1">
    <citation type="submission" date="2020-04" db="EMBL/GenBank/DDBJ databases">
        <authorList>
            <person name="Zhang T."/>
        </authorList>
    </citation>
    <scope>NUCLEOTIDE SEQUENCE</scope>
    <source>
        <strain evidence="2">HKST-UBA01</strain>
    </source>
</reference>
<sequence>MGSDPLTRSYKPFFRHFLDADPDRLHFAAHSHHYWPDVSFQAQQQAWLDAARLADGKWETIFEEVLPRARGHIARILGLADPTTIAFAVNTHELVTRIFSCFPDSRQVRVLTTGSEFHSFSRQSRRWEESGRIDCTRIETAPFETFEARFLEAARSGRFDLVYLSQVFFDSGFVCQRLEELARATPDATWIVIDGYHGFMALPTDLHGIESRCFYLAGGYKYAMSGEGICFLHCPPAYGDRPSNTGWVASFGALEKGIGPDDVPYATDGFRFFGATFDPSGAYRFGAVMDLLVREGVTVDAIHGKVEGLQRRFLDRLPTGIDGLSPACLIPAINSPGPRGHFLTFESEHAEEVYRRFRRVGVVTDYRGDRLRLGFALYHDESDVDELCRRIDRIASGTR</sequence>
<proteinExistence type="predicted"/>
<dbReference type="Gene3D" id="3.40.640.10">
    <property type="entry name" value="Type I PLP-dependent aspartate aminotransferase-like (Major domain)"/>
    <property type="match status" value="1"/>
</dbReference>
<gene>
    <name evidence="2" type="ORF">KC729_10650</name>
</gene>
<dbReference type="GO" id="GO:0008483">
    <property type="term" value="F:transaminase activity"/>
    <property type="evidence" value="ECO:0007669"/>
    <property type="project" value="UniProtKB-KW"/>
</dbReference>
<dbReference type="InterPro" id="IPR015421">
    <property type="entry name" value="PyrdxlP-dep_Trfase_major"/>
</dbReference>